<evidence type="ECO:0000256" key="7">
    <source>
        <dbReference type="ARBA" id="ARBA00060749"/>
    </source>
</evidence>
<comment type="caution">
    <text evidence="10">The sequence shown here is derived from an EMBL/GenBank/DDBJ whole genome shotgun (WGS) entry which is preliminary data.</text>
</comment>
<dbReference type="FunFam" id="3.90.950.10:FF:000005">
    <property type="entry name" value="7-methyl-GTP pyrophosphatase"/>
    <property type="match status" value="1"/>
</dbReference>
<dbReference type="InterPro" id="IPR029001">
    <property type="entry name" value="ITPase-like_fam"/>
</dbReference>
<comment type="cofactor">
    <cofactor evidence="9">
        <name>a divalent metal cation</name>
        <dbReference type="ChEBI" id="CHEBI:60240"/>
    </cofactor>
</comment>
<evidence type="ECO:0000256" key="9">
    <source>
        <dbReference type="HAMAP-Rule" id="MF_00528"/>
    </source>
</evidence>
<comment type="subcellular location">
    <subcellularLocation>
        <location evidence="1 9">Cytoplasm</location>
    </subcellularLocation>
</comment>
<comment type="catalytic activity">
    <reaction evidence="5 9">
        <text>N(7)-methyl-GTP + H2O = N(7)-methyl-GMP + diphosphate + H(+)</text>
        <dbReference type="Rhea" id="RHEA:58744"/>
        <dbReference type="ChEBI" id="CHEBI:15377"/>
        <dbReference type="ChEBI" id="CHEBI:15378"/>
        <dbReference type="ChEBI" id="CHEBI:33019"/>
        <dbReference type="ChEBI" id="CHEBI:58285"/>
        <dbReference type="ChEBI" id="CHEBI:87133"/>
    </reaction>
</comment>
<dbReference type="RefSeq" id="WP_094787511.1">
    <property type="nucleotide sequence ID" value="NZ_NDXW01000001.1"/>
</dbReference>
<keyword evidence="4 9" id="KW-0546">Nucleotide metabolism</keyword>
<dbReference type="InterPro" id="IPR003697">
    <property type="entry name" value="Maf-like"/>
</dbReference>
<dbReference type="AlphaFoldDB" id="A0A4P9VLT8"/>
<comment type="function">
    <text evidence="6 9">Nucleoside triphosphate pyrophosphatase that hydrolyzes 7-methyl-GTP (m(7)GTP). May have a dual role in cell division arrest and in preventing the incorporation of modified nucleotides into cellular nucleic acids.</text>
</comment>
<dbReference type="GO" id="GO:0047429">
    <property type="term" value="F:nucleoside triphosphate diphosphatase activity"/>
    <property type="evidence" value="ECO:0007669"/>
    <property type="project" value="InterPro"/>
</dbReference>
<keyword evidence="11" id="KW-1185">Reference proteome</keyword>
<comment type="caution">
    <text evidence="9">Lacks conserved residue(s) required for the propagation of feature annotation.</text>
</comment>
<evidence type="ECO:0000256" key="1">
    <source>
        <dbReference type="ARBA" id="ARBA00004496"/>
    </source>
</evidence>
<feature type="site" description="Important for substrate specificity" evidence="9">
    <location>
        <position position="19"/>
    </location>
</feature>
<evidence type="ECO:0000256" key="6">
    <source>
        <dbReference type="ARBA" id="ARBA00053369"/>
    </source>
</evidence>
<dbReference type="PANTHER" id="PTHR43213">
    <property type="entry name" value="BIFUNCTIONAL DTTP/UTP PYROPHOSPHATASE/METHYLTRANSFERASE PROTEIN-RELATED"/>
    <property type="match status" value="1"/>
</dbReference>
<accession>A0A4P9VLT8</accession>
<dbReference type="CDD" id="cd00555">
    <property type="entry name" value="Maf"/>
    <property type="match status" value="1"/>
</dbReference>
<dbReference type="PANTHER" id="PTHR43213:SF10">
    <property type="entry name" value="7-METHYL-GTP PYROPHOSPHATASE"/>
    <property type="match status" value="1"/>
</dbReference>
<organism evidence="10 11">
    <name type="scientific">Zooshikella ganghwensis</name>
    <dbReference type="NCBI Taxonomy" id="202772"/>
    <lineage>
        <taxon>Bacteria</taxon>
        <taxon>Pseudomonadati</taxon>
        <taxon>Pseudomonadota</taxon>
        <taxon>Gammaproteobacteria</taxon>
        <taxon>Oceanospirillales</taxon>
        <taxon>Zooshikellaceae</taxon>
        <taxon>Zooshikella</taxon>
    </lineage>
</organism>
<dbReference type="Proteomes" id="UP000257039">
    <property type="component" value="Unassembled WGS sequence"/>
</dbReference>
<dbReference type="SUPFAM" id="SSF52972">
    <property type="entry name" value="ITPase-like"/>
    <property type="match status" value="1"/>
</dbReference>
<dbReference type="EC" id="3.6.1.-" evidence="9"/>
<dbReference type="EMBL" id="NDXW01000001">
    <property type="protein sequence ID" value="RDH44335.1"/>
    <property type="molecule type" value="Genomic_DNA"/>
</dbReference>
<dbReference type="Pfam" id="PF02545">
    <property type="entry name" value="Maf"/>
    <property type="match status" value="1"/>
</dbReference>
<reference evidence="10 11" key="1">
    <citation type="submission" date="2017-04" db="EMBL/GenBank/DDBJ databases">
        <title>Draft genome sequence of Zooshikella ganghwensis VG4 isolated from Red Sea sediments.</title>
        <authorList>
            <person name="Rehman Z."/>
            <person name="Alam I."/>
            <person name="Kamau A."/>
            <person name="Bajic V."/>
            <person name="Leiknes T."/>
        </authorList>
    </citation>
    <scope>NUCLEOTIDE SEQUENCE [LARGE SCALE GENOMIC DNA]</scope>
    <source>
        <strain evidence="10 11">VG4</strain>
    </source>
</reference>
<evidence type="ECO:0000256" key="2">
    <source>
        <dbReference type="ARBA" id="ARBA00022490"/>
    </source>
</evidence>
<dbReference type="PIRSF" id="PIRSF006305">
    <property type="entry name" value="Maf"/>
    <property type="match status" value="1"/>
</dbReference>
<keyword evidence="3 9" id="KW-0378">Hydrolase</keyword>
<dbReference type="GO" id="GO:0009117">
    <property type="term" value="P:nucleotide metabolic process"/>
    <property type="evidence" value="ECO:0007669"/>
    <property type="project" value="UniProtKB-KW"/>
</dbReference>
<feature type="site" description="Important for substrate specificity" evidence="9">
    <location>
        <position position="161"/>
    </location>
</feature>
<gene>
    <name evidence="10" type="ORF">B9G39_13270</name>
</gene>
<evidence type="ECO:0000256" key="5">
    <source>
        <dbReference type="ARBA" id="ARBA00050213"/>
    </source>
</evidence>
<dbReference type="GO" id="GO:0005737">
    <property type="term" value="C:cytoplasm"/>
    <property type="evidence" value="ECO:0007669"/>
    <property type="project" value="UniProtKB-SubCell"/>
</dbReference>
<name>A0A4P9VLT8_9GAMM</name>
<sequence>MNATSPPSKPIILASSSRYRQQLLQRLNISFTACAPDIDEQPEQGEIASQLAYRLATAKAYALSPLHPEALIIGSDQVAALDDQILTKPLDKTTAFSQLQHCQGRQVTFFTGLCVLDSKLQQHKTIVEPVVVKFRELTDPEIQDYIEQEQPLDCAGSFKCEGLGIALFEYINSQDPNTLIGLPLIQLVNLLKEFGVGCGSFLTTSNYPI</sequence>
<evidence type="ECO:0000313" key="10">
    <source>
        <dbReference type="EMBL" id="RDH44335.1"/>
    </source>
</evidence>
<proteinExistence type="inferred from homology"/>
<dbReference type="HAMAP" id="MF_00528">
    <property type="entry name" value="Maf"/>
    <property type="match status" value="1"/>
</dbReference>
<feature type="site" description="Important for substrate specificity" evidence="9">
    <location>
        <position position="77"/>
    </location>
</feature>
<comment type="similarity">
    <text evidence="7 9">Belongs to the Maf family. YceF subfamily.</text>
</comment>
<feature type="active site" description="Proton acceptor" evidence="9">
    <location>
        <position position="76"/>
    </location>
</feature>
<keyword evidence="2 9" id="KW-0963">Cytoplasm</keyword>
<evidence type="ECO:0000256" key="3">
    <source>
        <dbReference type="ARBA" id="ARBA00022801"/>
    </source>
</evidence>
<dbReference type="NCBIfam" id="TIGR00172">
    <property type="entry name" value="maf"/>
    <property type="match status" value="1"/>
</dbReference>
<evidence type="ECO:0000313" key="11">
    <source>
        <dbReference type="Proteomes" id="UP000257039"/>
    </source>
</evidence>
<protein>
    <recommendedName>
        <fullName evidence="8 9">7-methyl-GTP pyrophosphatase</fullName>
        <shortName evidence="9">m(7)GTP pyrophosphatase</shortName>
        <ecNumber evidence="9">3.6.1.-</ecNumber>
    </recommendedName>
</protein>
<evidence type="ECO:0000256" key="4">
    <source>
        <dbReference type="ARBA" id="ARBA00023080"/>
    </source>
</evidence>
<dbReference type="Gene3D" id="3.90.950.10">
    <property type="match status" value="1"/>
</dbReference>
<evidence type="ECO:0000256" key="8">
    <source>
        <dbReference type="ARBA" id="ARBA00068163"/>
    </source>
</evidence>